<reference evidence="3 4" key="1">
    <citation type="journal article" date="2023" name="bioRxiv">
        <title>High-quality genome assemblies of four members of thePodospora anserinaspecies complex.</title>
        <authorList>
            <person name="Ament-Velasquez S.L."/>
            <person name="Vogan A.A."/>
            <person name="Wallerman O."/>
            <person name="Hartmann F."/>
            <person name="Gautier V."/>
            <person name="Silar P."/>
            <person name="Giraud T."/>
            <person name="Johannesson H."/>
        </authorList>
    </citation>
    <scope>NUCLEOTIDE SEQUENCE [LARGE SCALE GENOMIC DNA]</scope>
    <source>
        <strain evidence="3 4">CBS 415.72m</strain>
    </source>
</reference>
<keyword evidence="4" id="KW-1185">Reference proteome</keyword>
<feature type="compositionally biased region" description="Basic and acidic residues" evidence="2">
    <location>
        <begin position="261"/>
        <end position="276"/>
    </location>
</feature>
<dbReference type="NCBIfam" id="NF041278">
    <property type="entry name" value="CmcJ_NvfI_EfuI"/>
    <property type="match status" value="1"/>
</dbReference>
<comment type="similarity">
    <text evidence="1">Belongs to the asaB hydroxylase/desaturase family.</text>
</comment>
<feature type="region of interest" description="Disordered" evidence="2">
    <location>
        <begin position="249"/>
        <end position="276"/>
    </location>
</feature>
<evidence type="ECO:0008006" key="5">
    <source>
        <dbReference type="Google" id="ProtNLM"/>
    </source>
</evidence>
<dbReference type="InterPro" id="IPR044053">
    <property type="entry name" value="AsaB-like"/>
</dbReference>
<evidence type="ECO:0000313" key="3">
    <source>
        <dbReference type="EMBL" id="KAK4660715.1"/>
    </source>
</evidence>
<evidence type="ECO:0000256" key="1">
    <source>
        <dbReference type="ARBA" id="ARBA00023604"/>
    </source>
</evidence>
<proteinExistence type="inferred from homology"/>
<dbReference type="EMBL" id="JAFFHA010000001">
    <property type="protein sequence ID" value="KAK4660715.1"/>
    <property type="molecule type" value="Genomic_DNA"/>
</dbReference>
<evidence type="ECO:0000256" key="2">
    <source>
        <dbReference type="SAM" id="MobiDB-lite"/>
    </source>
</evidence>
<sequence length="276" mass="32081">MAATDPIHSWMYFLQRDPKFETERVYELRRQKPTKKIPQTNMLLEKVDNIAIHDVRPRLEQCSFGTTGFFLLDMDTGLVAEDFDHREKVIKCFLPQLAAEVKDRLNASRVQIFDYQLRKRNRDFPISNGEVYEYRQPSCLAHVDATPGDIERLRHGLNKGSFERVDNVRCQFVNAWKPLRGPTRDWPLALCDNRSVDPEMDLKICDLVAPDGTSETASVHHSPNQRWCYVKNQMPNEIWVFMQSDSNGRSGVPHSSFPHPDATEEDHLRESIEVRI</sequence>
<protein>
    <recommendedName>
        <fullName evidence="5">CmcJ-like methyltransferase</fullName>
    </recommendedName>
</protein>
<gene>
    <name evidence="3" type="ORF">QC762_121475</name>
</gene>
<dbReference type="PANTHER" id="PTHR34598">
    <property type="entry name" value="BLL6449 PROTEIN"/>
    <property type="match status" value="1"/>
</dbReference>
<comment type="caution">
    <text evidence="3">The sequence shown here is derived from an EMBL/GenBank/DDBJ whole genome shotgun (WGS) entry which is preliminary data.</text>
</comment>
<dbReference type="GeneID" id="87906491"/>
<accession>A0ABR0GY35</accession>
<evidence type="ECO:0000313" key="4">
    <source>
        <dbReference type="Proteomes" id="UP001323405"/>
    </source>
</evidence>
<dbReference type="PANTHER" id="PTHR34598:SF3">
    <property type="entry name" value="OXIDOREDUCTASE AN1597"/>
    <property type="match status" value="1"/>
</dbReference>
<organism evidence="3 4">
    <name type="scientific">Podospora pseudocomata</name>
    <dbReference type="NCBI Taxonomy" id="2093779"/>
    <lineage>
        <taxon>Eukaryota</taxon>
        <taxon>Fungi</taxon>
        <taxon>Dikarya</taxon>
        <taxon>Ascomycota</taxon>
        <taxon>Pezizomycotina</taxon>
        <taxon>Sordariomycetes</taxon>
        <taxon>Sordariomycetidae</taxon>
        <taxon>Sordariales</taxon>
        <taxon>Podosporaceae</taxon>
        <taxon>Podospora</taxon>
    </lineage>
</organism>
<dbReference type="Proteomes" id="UP001323405">
    <property type="component" value="Unassembled WGS sequence"/>
</dbReference>
<name>A0ABR0GY35_9PEZI</name>
<dbReference type="RefSeq" id="XP_062749685.1">
    <property type="nucleotide sequence ID" value="XM_062886584.1"/>
</dbReference>